<name>A0A9D2SV87_9FIRM</name>
<reference evidence="2" key="1">
    <citation type="journal article" date="2021" name="PeerJ">
        <title>Extensive microbial diversity within the chicken gut microbiome revealed by metagenomics and culture.</title>
        <authorList>
            <person name="Gilroy R."/>
            <person name="Ravi A."/>
            <person name="Getino M."/>
            <person name="Pursley I."/>
            <person name="Horton D.L."/>
            <person name="Alikhan N.F."/>
            <person name="Baker D."/>
            <person name="Gharbi K."/>
            <person name="Hall N."/>
            <person name="Watson M."/>
            <person name="Adriaenssens E.M."/>
            <person name="Foster-Nyarko E."/>
            <person name="Jarju S."/>
            <person name="Secka A."/>
            <person name="Antonio M."/>
            <person name="Oren A."/>
            <person name="Chaudhuri R.R."/>
            <person name="La Ragione R."/>
            <person name="Hildebrand F."/>
            <person name="Pallen M.J."/>
        </authorList>
    </citation>
    <scope>NUCLEOTIDE SEQUENCE</scope>
    <source>
        <strain evidence="2">CHK187-11901</strain>
    </source>
</reference>
<sequence>MLVEISAGKSAEKKASVHKNMEPEDYEDDSEFPLDMQCKIGVKKVSGKFTDFYNFHESAIKVY</sequence>
<feature type="compositionally biased region" description="Basic and acidic residues" evidence="1">
    <location>
        <begin position="10"/>
        <end position="22"/>
    </location>
</feature>
<evidence type="ECO:0000313" key="2">
    <source>
        <dbReference type="EMBL" id="HJC35624.1"/>
    </source>
</evidence>
<dbReference type="EMBL" id="DWWM01000004">
    <property type="protein sequence ID" value="HJC35624.1"/>
    <property type="molecule type" value="Genomic_DNA"/>
</dbReference>
<dbReference type="AlphaFoldDB" id="A0A9D2SV87"/>
<gene>
    <name evidence="2" type="ORF">H9702_00640</name>
</gene>
<comment type="caution">
    <text evidence="2">The sequence shown here is derived from an EMBL/GenBank/DDBJ whole genome shotgun (WGS) entry which is preliminary data.</text>
</comment>
<feature type="region of interest" description="Disordered" evidence="1">
    <location>
        <begin position="1"/>
        <end position="30"/>
    </location>
</feature>
<accession>A0A9D2SV87</accession>
<dbReference type="Proteomes" id="UP000823896">
    <property type="component" value="Unassembled WGS sequence"/>
</dbReference>
<evidence type="ECO:0000256" key="1">
    <source>
        <dbReference type="SAM" id="MobiDB-lite"/>
    </source>
</evidence>
<evidence type="ECO:0000313" key="3">
    <source>
        <dbReference type="Proteomes" id="UP000823896"/>
    </source>
</evidence>
<organism evidence="2 3">
    <name type="scientific">Candidatus Merdibacter merdavium</name>
    <dbReference type="NCBI Taxonomy" id="2838692"/>
    <lineage>
        <taxon>Bacteria</taxon>
        <taxon>Bacillati</taxon>
        <taxon>Bacillota</taxon>
        <taxon>Erysipelotrichia</taxon>
        <taxon>Erysipelotrichales</taxon>
        <taxon>Erysipelotrichaceae</taxon>
        <taxon>Merdibacter</taxon>
    </lineage>
</organism>
<reference evidence="2" key="2">
    <citation type="submission" date="2021-04" db="EMBL/GenBank/DDBJ databases">
        <authorList>
            <person name="Gilroy R."/>
        </authorList>
    </citation>
    <scope>NUCLEOTIDE SEQUENCE</scope>
    <source>
        <strain evidence="2">CHK187-11901</strain>
    </source>
</reference>
<protein>
    <submittedName>
        <fullName evidence="2">Uncharacterized protein</fullName>
    </submittedName>
</protein>
<proteinExistence type="predicted"/>